<dbReference type="SUPFAM" id="SSF53850">
    <property type="entry name" value="Periplasmic binding protein-like II"/>
    <property type="match status" value="1"/>
</dbReference>
<sequence>MAGSSLPLRALVVFEAAARLGSFRAAAEELALTPSAVSHQIRLLEAGLEVRLFERAGRGVLLSADGRAFFDSVSEGFEILRRATGELAERRRARRPAEVVRLRTPPSFAGRWLLPRLPALLERHPALDIRVAAEGHGDYDPAATDLAIVYGEARQWQARALPLLEERIQPLCAPARAAAIGSARDLLSQPLIATRVNVLSWADWFRRQGLARDAAAARLIELDPSDVAIEAAAKGLGVVLESDLLAAEELAEGRLVAPLPGLGLTAQSYWLAPSGPAPRPGVALLRDWLLETAAGQGASTGPGASLGT</sequence>
<keyword evidence="7" id="KW-1185">Reference proteome</keyword>
<reference evidence="6 7" key="1">
    <citation type="submission" date="2017-04" db="EMBL/GenBank/DDBJ databases">
        <authorList>
            <person name="Afonso C.L."/>
            <person name="Miller P.J."/>
            <person name="Scott M.A."/>
            <person name="Spackman E."/>
            <person name="Goraichik I."/>
            <person name="Dimitrov K.M."/>
            <person name="Suarez D.L."/>
            <person name="Swayne D.E."/>
        </authorList>
    </citation>
    <scope>NUCLEOTIDE SEQUENCE [LARGE SCALE GENOMIC DNA]</scope>
    <source>
        <strain evidence="6 7">USBA 355</strain>
    </source>
</reference>
<dbReference type="InterPro" id="IPR005119">
    <property type="entry name" value="LysR_subst-bd"/>
</dbReference>
<feature type="domain" description="HTH lysR-type" evidence="5">
    <location>
        <begin position="6"/>
        <end position="63"/>
    </location>
</feature>
<dbReference type="SUPFAM" id="SSF46785">
    <property type="entry name" value="Winged helix' DNA-binding domain"/>
    <property type="match status" value="1"/>
</dbReference>
<dbReference type="STRING" id="560819.SAMN05428998_101154"/>
<dbReference type="EMBL" id="FWZX01000001">
    <property type="protein sequence ID" value="SME88939.1"/>
    <property type="molecule type" value="Genomic_DNA"/>
</dbReference>
<proteinExistence type="inferred from homology"/>
<accession>A0A1Y6B325</accession>
<dbReference type="RefSeq" id="WP_085120516.1">
    <property type="nucleotide sequence ID" value="NZ_FWZX01000001.1"/>
</dbReference>
<keyword evidence="3 6" id="KW-0238">DNA-binding</keyword>
<dbReference type="AlphaFoldDB" id="A0A1Y6B325"/>
<dbReference type="Proteomes" id="UP000192917">
    <property type="component" value="Unassembled WGS sequence"/>
</dbReference>
<comment type="similarity">
    <text evidence="1">Belongs to the LysR transcriptional regulatory family.</text>
</comment>
<evidence type="ECO:0000256" key="2">
    <source>
        <dbReference type="ARBA" id="ARBA00023015"/>
    </source>
</evidence>
<evidence type="ECO:0000313" key="7">
    <source>
        <dbReference type="Proteomes" id="UP000192917"/>
    </source>
</evidence>
<keyword evidence="4" id="KW-0804">Transcription</keyword>
<dbReference type="Pfam" id="PF00126">
    <property type="entry name" value="HTH_1"/>
    <property type="match status" value="1"/>
</dbReference>
<dbReference type="PANTHER" id="PTHR30537:SF58">
    <property type="entry name" value="HTH-TYPE TRANSCRIPTIONAL REGULATOR PERR"/>
    <property type="match status" value="1"/>
</dbReference>
<protein>
    <submittedName>
        <fullName evidence="6">DNA-binding transcriptional regulator, LysR family</fullName>
    </submittedName>
</protein>
<dbReference type="GO" id="GO:0006351">
    <property type="term" value="P:DNA-templated transcription"/>
    <property type="evidence" value="ECO:0007669"/>
    <property type="project" value="TreeGrafter"/>
</dbReference>
<evidence type="ECO:0000259" key="5">
    <source>
        <dbReference type="PROSITE" id="PS50931"/>
    </source>
</evidence>
<organism evidence="6 7">
    <name type="scientific">Tistlia consotensis USBA 355</name>
    <dbReference type="NCBI Taxonomy" id="560819"/>
    <lineage>
        <taxon>Bacteria</taxon>
        <taxon>Pseudomonadati</taxon>
        <taxon>Pseudomonadota</taxon>
        <taxon>Alphaproteobacteria</taxon>
        <taxon>Rhodospirillales</taxon>
        <taxon>Rhodovibrionaceae</taxon>
        <taxon>Tistlia</taxon>
    </lineage>
</organism>
<evidence type="ECO:0000256" key="3">
    <source>
        <dbReference type="ARBA" id="ARBA00023125"/>
    </source>
</evidence>
<dbReference type="PROSITE" id="PS50931">
    <property type="entry name" value="HTH_LYSR"/>
    <property type="match status" value="1"/>
</dbReference>
<evidence type="ECO:0000256" key="4">
    <source>
        <dbReference type="ARBA" id="ARBA00023163"/>
    </source>
</evidence>
<dbReference type="Pfam" id="PF03466">
    <property type="entry name" value="LysR_substrate"/>
    <property type="match status" value="1"/>
</dbReference>
<dbReference type="InterPro" id="IPR036388">
    <property type="entry name" value="WH-like_DNA-bd_sf"/>
</dbReference>
<name>A0A1Y6B325_9PROT</name>
<evidence type="ECO:0000313" key="6">
    <source>
        <dbReference type="EMBL" id="SME88939.1"/>
    </source>
</evidence>
<evidence type="ECO:0000256" key="1">
    <source>
        <dbReference type="ARBA" id="ARBA00009437"/>
    </source>
</evidence>
<dbReference type="InterPro" id="IPR058163">
    <property type="entry name" value="LysR-type_TF_proteobact-type"/>
</dbReference>
<keyword evidence="2" id="KW-0805">Transcription regulation</keyword>
<dbReference type="GO" id="GO:0003700">
    <property type="term" value="F:DNA-binding transcription factor activity"/>
    <property type="evidence" value="ECO:0007669"/>
    <property type="project" value="InterPro"/>
</dbReference>
<dbReference type="InterPro" id="IPR000847">
    <property type="entry name" value="LysR_HTH_N"/>
</dbReference>
<dbReference type="Gene3D" id="1.10.10.10">
    <property type="entry name" value="Winged helix-like DNA-binding domain superfamily/Winged helix DNA-binding domain"/>
    <property type="match status" value="1"/>
</dbReference>
<dbReference type="PANTHER" id="PTHR30537">
    <property type="entry name" value="HTH-TYPE TRANSCRIPTIONAL REGULATOR"/>
    <property type="match status" value="1"/>
</dbReference>
<dbReference type="GO" id="GO:0043565">
    <property type="term" value="F:sequence-specific DNA binding"/>
    <property type="evidence" value="ECO:0007669"/>
    <property type="project" value="TreeGrafter"/>
</dbReference>
<dbReference type="Gene3D" id="3.40.190.10">
    <property type="entry name" value="Periplasmic binding protein-like II"/>
    <property type="match status" value="2"/>
</dbReference>
<gene>
    <name evidence="6" type="ORF">SAMN05428998_101154</name>
</gene>
<dbReference type="InterPro" id="IPR036390">
    <property type="entry name" value="WH_DNA-bd_sf"/>
</dbReference>